<feature type="compositionally biased region" description="Polar residues" evidence="11">
    <location>
        <begin position="1"/>
        <end position="20"/>
    </location>
</feature>
<organism evidence="14 15">
    <name type="scientific">Cyclotella atomus</name>
    <dbReference type="NCBI Taxonomy" id="382360"/>
    <lineage>
        <taxon>Eukaryota</taxon>
        <taxon>Sar</taxon>
        <taxon>Stramenopiles</taxon>
        <taxon>Ochrophyta</taxon>
        <taxon>Bacillariophyta</taxon>
        <taxon>Coscinodiscophyceae</taxon>
        <taxon>Thalassiosirophycidae</taxon>
        <taxon>Stephanodiscales</taxon>
        <taxon>Stephanodiscaceae</taxon>
        <taxon>Cyclotella</taxon>
    </lineage>
</organism>
<comment type="caution">
    <text evidence="14">The sequence shown here is derived from an EMBL/GenBank/DDBJ whole genome shotgun (WGS) entry which is preliminary data.</text>
</comment>
<dbReference type="Pfam" id="PF05746">
    <property type="entry name" value="DALR_1"/>
    <property type="match status" value="1"/>
</dbReference>
<dbReference type="Gene3D" id="1.10.730.10">
    <property type="entry name" value="Isoleucyl-tRNA Synthetase, Domain 1"/>
    <property type="match status" value="1"/>
</dbReference>
<dbReference type="Pfam" id="PF00750">
    <property type="entry name" value="tRNA-synt_1d"/>
    <property type="match status" value="2"/>
</dbReference>
<feature type="compositionally biased region" description="Low complexity" evidence="11">
    <location>
        <begin position="50"/>
        <end position="64"/>
    </location>
</feature>
<feature type="compositionally biased region" description="Basic and acidic residues" evidence="11">
    <location>
        <begin position="213"/>
        <end position="234"/>
    </location>
</feature>
<dbReference type="InterPro" id="IPR001278">
    <property type="entry name" value="Arg-tRNA-ligase"/>
</dbReference>
<dbReference type="SUPFAM" id="SSF47323">
    <property type="entry name" value="Anticodon-binding domain of a subclass of class I aminoacyl-tRNA synthetases"/>
    <property type="match status" value="1"/>
</dbReference>
<evidence type="ECO:0000256" key="1">
    <source>
        <dbReference type="ARBA" id="ARBA00005594"/>
    </source>
</evidence>
<dbReference type="CDD" id="cd00671">
    <property type="entry name" value="ArgRS_core"/>
    <property type="match status" value="1"/>
</dbReference>
<dbReference type="Proteomes" id="UP001530400">
    <property type="component" value="Unassembled WGS sequence"/>
</dbReference>
<dbReference type="GO" id="GO:0006412">
    <property type="term" value="P:translation"/>
    <property type="evidence" value="ECO:0007669"/>
    <property type="project" value="UniProtKB-KW"/>
</dbReference>
<dbReference type="PANTHER" id="PTHR11956:SF5">
    <property type="entry name" value="ARGININE--TRNA LIGASE, CYTOPLASMIC"/>
    <property type="match status" value="1"/>
</dbReference>
<dbReference type="InterPro" id="IPR009080">
    <property type="entry name" value="tRNAsynth_Ia_anticodon-bd"/>
</dbReference>
<evidence type="ECO:0000256" key="6">
    <source>
        <dbReference type="ARBA" id="ARBA00022917"/>
    </source>
</evidence>
<reference evidence="14 15" key="1">
    <citation type="submission" date="2024-10" db="EMBL/GenBank/DDBJ databases">
        <title>Updated reference genomes for cyclostephanoid diatoms.</title>
        <authorList>
            <person name="Roberts W.R."/>
            <person name="Alverson A.J."/>
        </authorList>
    </citation>
    <scope>NUCLEOTIDE SEQUENCE [LARGE SCALE GENOMIC DNA]</scope>
    <source>
        <strain evidence="14 15">AJA010-31</strain>
    </source>
</reference>
<evidence type="ECO:0000259" key="13">
    <source>
        <dbReference type="SMART" id="SM01016"/>
    </source>
</evidence>
<dbReference type="Gene3D" id="3.40.50.620">
    <property type="entry name" value="HUPs"/>
    <property type="match status" value="2"/>
</dbReference>
<comment type="catalytic activity">
    <reaction evidence="9">
        <text>tRNA(Arg) + L-arginine + ATP = L-arginyl-tRNA(Arg) + AMP + diphosphate</text>
        <dbReference type="Rhea" id="RHEA:20301"/>
        <dbReference type="Rhea" id="RHEA-COMP:9658"/>
        <dbReference type="Rhea" id="RHEA-COMP:9673"/>
        <dbReference type="ChEBI" id="CHEBI:30616"/>
        <dbReference type="ChEBI" id="CHEBI:32682"/>
        <dbReference type="ChEBI" id="CHEBI:33019"/>
        <dbReference type="ChEBI" id="CHEBI:78442"/>
        <dbReference type="ChEBI" id="CHEBI:78513"/>
        <dbReference type="ChEBI" id="CHEBI:456215"/>
        <dbReference type="EC" id="6.1.1.19"/>
    </reaction>
</comment>
<keyword evidence="7 10" id="KW-0030">Aminoacyl-tRNA synthetase</keyword>
<sequence length="825" mass="91126">MDHSQPQCGNGQQRHSTHSPSMKGEDILNHDEAEPRTPRHMPAPETLVISPASSSLGSPSQLHDSSPHDGAVPMNPFRLDFDDDRDERDSPLYNTAMMNDDGTTQSAQSNNNLSRTSFPNEEQAAENTIRLNRVPSLSLSTYSGYDTDEDEDGVLKRFHDQAKSTTRMMQLNTSLDDDESVYSAVNTEENEEPGSRSSSSHGGMSRKKKKKKQPADRIKDAIDGMRKAHEDARRQRSTRQFLAMSEGNRTPQTDSSSLVGIDWVRSSIVSTLNTIFDPAEIAKGAAIAKLDGKKKKKKKTDEDDNEQPSSMSPEEREAIISAAATNAKPFSIMDTMVTPATKPEFGDYQCNAAMSLAKSAGLNPRECATKIVEGLKSIPGFDDIMEDPEIAGPGFINLKFKDGYLAEAARKMAADANEGGRLAVPKTGHKQKIIVDFSSPNIAKEMHVGHLRSTIIGDTLSNLLEFAGHDVLRLNHVGDWGTQFGMLVEHLRDEFPEALNKETSKNVDLGDLVMLYKAAKKRFDADEDFKVRAREGVVKLQAGDKEALAAWESLCAASRVEYQKYTNRDGSPLPMLIRKSDGGFNYATTDLAAIRHRVQLDPSDGGEKADRVLYVTDAGQSQHFEMVFAAAKKAGFVTDSSLEHVPFGLVQGEDGKKFATRSGDTVKLKDLLDEAIRIAGEDIKSRQDNPDDDLPETLLDVAKTVGIGAVKYADLSMNRESNYKFSYGRMLSLNGNTAPYMLYAYARICGIVRKATGQSEDAKVEWPEACSEIIISHDAEKQLVRNLVKLPDILSEVETDLYPNRLCDYLFETSQKFNQVSYRVI</sequence>
<proteinExistence type="inferred from homology"/>
<evidence type="ECO:0000313" key="15">
    <source>
        <dbReference type="Proteomes" id="UP001530400"/>
    </source>
</evidence>
<dbReference type="SUPFAM" id="SSF55190">
    <property type="entry name" value="Arginyl-tRNA synthetase (ArgRS), N-terminal 'additional' domain"/>
    <property type="match status" value="1"/>
</dbReference>
<feature type="region of interest" description="Disordered" evidence="11">
    <location>
        <begin position="1"/>
        <end position="256"/>
    </location>
</feature>
<evidence type="ECO:0000256" key="2">
    <source>
        <dbReference type="ARBA" id="ARBA00012837"/>
    </source>
</evidence>
<evidence type="ECO:0000256" key="8">
    <source>
        <dbReference type="ARBA" id="ARBA00033033"/>
    </source>
</evidence>
<dbReference type="Gene3D" id="3.30.1360.70">
    <property type="entry name" value="Arginyl tRNA synthetase N-terminal domain"/>
    <property type="match status" value="1"/>
</dbReference>
<dbReference type="PRINTS" id="PR01038">
    <property type="entry name" value="TRNASYNTHARG"/>
</dbReference>
<keyword evidence="5 10" id="KW-0067">ATP-binding</keyword>
<feature type="compositionally biased region" description="Polar residues" evidence="11">
    <location>
        <begin position="92"/>
        <end position="144"/>
    </location>
</feature>
<dbReference type="AlphaFoldDB" id="A0ABD3MXD7"/>
<evidence type="ECO:0000256" key="5">
    <source>
        <dbReference type="ARBA" id="ARBA00022840"/>
    </source>
</evidence>
<dbReference type="PROSITE" id="PS00178">
    <property type="entry name" value="AA_TRNA_LIGASE_I"/>
    <property type="match status" value="1"/>
</dbReference>
<dbReference type="SUPFAM" id="SSF52374">
    <property type="entry name" value="Nucleotidylyl transferase"/>
    <property type="match status" value="1"/>
</dbReference>
<comment type="similarity">
    <text evidence="1 10">Belongs to the class-I aminoacyl-tRNA synthetase family.</text>
</comment>
<dbReference type="InterPro" id="IPR008909">
    <property type="entry name" value="DALR_anticod-bd"/>
</dbReference>
<feature type="compositionally biased region" description="Basic and acidic residues" evidence="11">
    <location>
        <begin position="23"/>
        <end position="37"/>
    </location>
</feature>
<dbReference type="GO" id="GO:0005524">
    <property type="term" value="F:ATP binding"/>
    <property type="evidence" value="ECO:0007669"/>
    <property type="project" value="UniProtKB-KW"/>
</dbReference>
<keyword evidence="6 10" id="KW-0648">Protein biosynthesis</keyword>
<feature type="region of interest" description="Disordered" evidence="11">
    <location>
        <begin position="290"/>
        <end position="315"/>
    </location>
</feature>
<feature type="domain" description="Arginyl tRNA synthetase N-terminal" evidence="13">
    <location>
        <begin position="309"/>
        <end position="400"/>
    </location>
</feature>
<feature type="compositionally biased region" description="Polar residues" evidence="11">
    <location>
        <begin position="163"/>
        <end position="174"/>
    </location>
</feature>
<evidence type="ECO:0000256" key="7">
    <source>
        <dbReference type="ARBA" id="ARBA00023146"/>
    </source>
</evidence>
<keyword evidence="3 10" id="KW-0436">Ligase</keyword>
<evidence type="ECO:0000259" key="12">
    <source>
        <dbReference type="SMART" id="SM00836"/>
    </source>
</evidence>
<name>A0ABD3MXD7_9STRA</name>
<dbReference type="InterPro" id="IPR014729">
    <property type="entry name" value="Rossmann-like_a/b/a_fold"/>
</dbReference>
<dbReference type="InterPro" id="IPR005148">
    <property type="entry name" value="Arg-tRNA-synth_N"/>
</dbReference>
<dbReference type="EC" id="6.1.1.19" evidence="2"/>
<gene>
    <name evidence="14" type="ORF">ACHAWO_011489</name>
</gene>
<dbReference type="SMART" id="SM01016">
    <property type="entry name" value="Arg_tRNA_synt_N"/>
    <property type="match status" value="1"/>
</dbReference>
<dbReference type="PANTHER" id="PTHR11956">
    <property type="entry name" value="ARGINYL-TRNA SYNTHETASE"/>
    <property type="match status" value="1"/>
</dbReference>
<evidence type="ECO:0000256" key="4">
    <source>
        <dbReference type="ARBA" id="ARBA00022741"/>
    </source>
</evidence>
<evidence type="ECO:0000256" key="3">
    <source>
        <dbReference type="ARBA" id="ARBA00022598"/>
    </source>
</evidence>
<dbReference type="InterPro" id="IPR035684">
    <property type="entry name" value="ArgRS_core"/>
</dbReference>
<evidence type="ECO:0000256" key="10">
    <source>
        <dbReference type="RuleBase" id="RU363038"/>
    </source>
</evidence>
<dbReference type="GO" id="GO:0004814">
    <property type="term" value="F:arginine-tRNA ligase activity"/>
    <property type="evidence" value="ECO:0007669"/>
    <property type="project" value="UniProtKB-EC"/>
</dbReference>
<accession>A0ABD3MXD7</accession>
<dbReference type="InterPro" id="IPR036695">
    <property type="entry name" value="Arg-tRNA-synth_N_sf"/>
</dbReference>
<keyword evidence="15" id="KW-1185">Reference proteome</keyword>
<feature type="compositionally biased region" description="Polar residues" evidence="11">
    <location>
        <begin position="247"/>
        <end position="256"/>
    </location>
</feature>
<dbReference type="SMART" id="SM00836">
    <property type="entry name" value="DALR_1"/>
    <property type="match status" value="1"/>
</dbReference>
<evidence type="ECO:0000313" key="14">
    <source>
        <dbReference type="EMBL" id="KAL3768534.1"/>
    </source>
</evidence>
<dbReference type="InterPro" id="IPR001412">
    <property type="entry name" value="aa-tRNA-synth_I_CS"/>
</dbReference>
<protein>
    <recommendedName>
        <fullName evidence="2">arginine--tRNA ligase</fullName>
        <ecNumber evidence="2">6.1.1.19</ecNumber>
    </recommendedName>
    <alternativeName>
        <fullName evidence="8">Arginyl-tRNA synthetase</fullName>
    </alternativeName>
</protein>
<evidence type="ECO:0000256" key="9">
    <source>
        <dbReference type="ARBA" id="ARBA00049339"/>
    </source>
</evidence>
<feature type="domain" description="DALR anticodon binding" evidence="12">
    <location>
        <begin position="741"/>
        <end position="825"/>
    </location>
</feature>
<evidence type="ECO:0000256" key="11">
    <source>
        <dbReference type="SAM" id="MobiDB-lite"/>
    </source>
</evidence>
<feature type="compositionally biased region" description="Basic and acidic residues" evidence="11">
    <location>
        <begin position="153"/>
        <end position="162"/>
    </location>
</feature>
<dbReference type="EMBL" id="JALLPJ020001345">
    <property type="protein sequence ID" value="KAL3768534.1"/>
    <property type="molecule type" value="Genomic_DNA"/>
</dbReference>
<dbReference type="Pfam" id="PF03485">
    <property type="entry name" value="Arg_tRNA_synt_N"/>
    <property type="match status" value="1"/>
</dbReference>
<keyword evidence="4 10" id="KW-0547">Nucleotide-binding</keyword>